<organism evidence="2 3">
    <name type="scientific">Aspergillus luchuensis (strain CBS 106.47)</name>
    <dbReference type="NCBI Taxonomy" id="1137211"/>
    <lineage>
        <taxon>Eukaryota</taxon>
        <taxon>Fungi</taxon>
        <taxon>Dikarya</taxon>
        <taxon>Ascomycota</taxon>
        <taxon>Pezizomycotina</taxon>
        <taxon>Eurotiomycetes</taxon>
        <taxon>Eurotiomycetidae</taxon>
        <taxon>Eurotiales</taxon>
        <taxon>Aspergillaceae</taxon>
        <taxon>Aspergillus</taxon>
        <taxon>Aspergillus subgen. Circumdati</taxon>
    </lineage>
</organism>
<dbReference type="AlphaFoldDB" id="A0A1M3TFR6"/>
<accession>A0A1M3TFR6</accession>
<dbReference type="VEuPathDB" id="FungiDB:ASPFODRAFT_622162"/>
<protein>
    <submittedName>
        <fullName evidence="2">Uncharacterized protein</fullName>
    </submittedName>
</protein>
<feature type="region of interest" description="Disordered" evidence="1">
    <location>
        <begin position="290"/>
        <end position="313"/>
    </location>
</feature>
<name>A0A1M3TFR6_ASPLC</name>
<reference evidence="3" key="1">
    <citation type="journal article" date="2017" name="Genome Biol.">
        <title>Comparative genomics reveals high biological diversity and specific adaptations in the industrially and medically important fungal genus Aspergillus.</title>
        <authorList>
            <person name="de Vries R.P."/>
            <person name="Riley R."/>
            <person name="Wiebenga A."/>
            <person name="Aguilar-Osorio G."/>
            <person name="Amillis S."/>
            <person name="Uchima C.A."/>
            <person name="Anderluh G."/>
            <person name="Asadollahi M."/>
            <person name="Askin M."/>
            <person name="Barry K."/>
            <person name="Battaglia E."/>
            <person name="Bayram O."/>
            <person name="Benocci T."/>
            <person name="Braus-Stromeyer S.A."/>
            <person name="Caldana C."/>
            <person name="Canovas D."/>
            <person name="Cerqueira G.C."/>
            <person name="Chen F."/>
            <person name="Chen W."/>
            <person name="Choi C."/>
            <person name="Clum A."/>
            <person name="Dos Santos R.A."/>
            <person name="Damasio A.R."/>
            <person name="Diallinas G."/>
            <person name="Emri T."/>
            <person name="Fekete E."/>
            <person name="Flipphi M."/>
            <person name="Freyberg S."/>
            <person name="Gallo A."/>
            <person name="Gournas C."/>
            <person name="Habgood R."/>
            <person name="Hainaut M."/>
            <person name="Harispe M.L."/>
            <person name="Henrissat B."/>
            <person name="Hilden K.S."/>
            <person name="Hope R."/>
            <person name="Hossain A."/>
            <person name="Karabika E."/>
            <person name="Karaffa L."/>
            <person name="Karanyi Z."/>
            <person name="Krasevec N."/>
            <person name="Kuo A."/>
            <person name="Kusch H."/>
            <person name="LaButti K."/>
            <person name="Lagendijk E.L."/>
            <person name="Lapidus A."/>
            <person name="Levasseur A."/>
            <person name="Lindquist E."/>
            <person name="Lipzen A."/>
            <person name="Logrieco A.F."/>
            <person name="MacCabe A."/>
            <person name="Maekelae M.R."/>
            <person name="Malavazi I."/>
            <person name="Melin P."/>
            <person name="Meyer V."/>
            <person name="Mielnichuk N."/>
            <person name="Miskei M."/>
            <person name="Molnar A.P."/>
            <person name="Mule G."/>
            <person name="Ngan C.Y."/>
            <person name="Orejas M."/>
            <person name="Orosz E."/>
            <person name="Ouedraogo J.P."/>
            <person name="Overkamp K.M."/>
            <person name="Park H.-S."/>
            <person name="Perrone G."/>
            <person name="Piumi F."/>
            <person name="Punt P.J."/>
            <person name="Ram A.F."/>
            <person name="Ramon A."/>
            <person name="Rauscher S."/>
            <person name="Record E."/>
            <person name="Riano-Pachon D.M."/>
            <person name="Robert V."/>
            <person name="Roehrig J."/>
            <person name="Ruller R."/>
            <person name="Salamov A."/>
            <person name="Salih N.S."/>
            <person name="Samson R.A."/>
            <person name="Sandor E."/>
            <person name="Sanguinetti M."/>
            <person name="Schuetze T."/>
            <person name="Sepcic K."/>
            <person name="Shelest E."/>
            <person name="Sherlock G."/>
            <person name="Sophianopoulou V."/>
            <person name="Squina F.M."/>
            <person name="Sun H."/>
            <person name="Susca A."/>
            <person name="Todd R.B."/>
            <person name="Tsang A."/>
            <person name="Unkles S.E."/>
            <person name="van de Wiele N."/>
            <person name="van Rossen-Uffink D."/>
            <person name="Oliveira J.V."/>
            <person name="Vesth T.C."/>
            <person name="Visser J."/>
            <person name="Yu J.-H."/>
            <person name="Zhou M."/>
            <person name="Andersen M.R."/>
            <person name="Archer D.B."/>
            <person name="Baker S.E."/>
            <person name="Benoit I."/>
            <person name="Brakhage A.A."/>
            <person name="Braus G.H."/>
            <person name="Fischer R."/>
            <person name="Frisvad J.C."/>
            <person name="Goldman G.H."/>
            <person name="Houbraken J."/>
            <person name="Oakley B."/>
            <person name="Pocsi I."/>
            <person name="Scazzocchio C."/>
            <person name="Seiboth B."/>
            <person name="vanKuyk P.A."/>
            <person name="Wortman J."/>
            <person name="Dyer P.S."/>
            <person name="Grigoriev I.V."/>
        </authorList>
    </citation>
    <scope>NUCLEOTIDE SEQUENCE [LARGE SCALE GENOMIC DNA]</scope>
    <source>
        <strain evidence="3">CBS 106.47</strain>
    </source>
</reference>
<evidence type="ECO:0000256" key="1">
    <source>
        <dbReference type="SAM" id="MobiDB-lite"/>
    </source>
</evidence>
<dbReference type="EMBL" id="KV878242">
    <property type="protein sequence ID" value="OJZ85604.1"/>
    <property type="molecule type" value="Genomic_DNA"/>
</dbReference>
<evidence type="ECO:0000313" key="3">
    <source>
        <dbReference type="Proteomes" id="UP000184063"/>
    </source>
</evidence>
<feature type="compositionally biased region" description="Low complexity" evidence="1">
    <location>
        <begin position="290"/>
        <end position="309"/>
    </location>
</feature>
<sequence>MDLSLTWLRWRHSYWRMGLLTTRLIGERNWFNAFWTSVVQKDGWSCDRLITVMFDKGCSVNLLQKVFNAVANNKQWDFVGMTHEVNSDYKGLIGDYTKINPVKQNMVSNNKILPTTPWGPSGKKEQGARQKLANKLKFLETLAMSCYIWTQPWVTSVLDTTNNKIYTELLAVDEYTASNAKLDNTTLAVLYKEFMNTRMSKMMQAALTPANAMVIDLDSSFATALNAATKAGDSALQEYRALNAAYQNLIKQFSLNKDTDHVCQTTITLGWKNLDSAKRDLGDDICEIPTTTTTTTSSSSSLSTTSTTTAPSPNPTAQVVIALEEDPSAVEPFSWEFFDFGIGASWTACDGIGRVEAPSKEDSNGYPYPDGDWTLDFKIDGMTGCTYSGTSEKPGTFTCSDLSASVQCEAWGETNPSYCYGLDVISITPMVVCRW</sequence>
<gene>
    <name evidence="2" type="ORF">ASPFODRAFT_622162</name>
</gene>
<proteinExistence type="predicted"/>
<dbReference type="Proteomes" id="UP000184063">
    <property type="component" value="Unassembled WGS sequence"/>
</dbReference>
<evidence type="ECO:0000313" key="2">
    <source>
        <dbReference type="EMBL" id="OJZ85604.1"/>
    </source>
</evidence>